<evidence type="ECO:0000256" key="3">
    <source>
        <dbReference type="ARBA" id="ARBA00022525"/>
    </source>
</evidence>
<evidence type="ECO:0008006" key="9">
    <source>
        <dbReference type="Google" id="ProtNLM"/>
    </source>
</evidence>
<dbReference type="GO" id="GO:0016671">
    <property type="term" value="F:oxidoreductase activity, acting on a sulfur group of donors, disulfide as acceptor"/>
    <property type="evidence" value="ECO:0007669"/>
    <property type="project" value="InterPro"/>
</dbReference>
<comment type="subcellular location">
    <subcellularLocation>
        <location evidence="1">Secreted</location>
    </subcellularLocation>
</comment>
<keyword evidence="6" id="KW-0472">Membrane</keyword>
<evidence type="ECO:0000313" key="8">
    <source>
        <dbReference type="EMBL" id="ETV81864.1"/>
    </source>
</evidence>
<dbReference type="PANTHER" id="PTHR13234:SF8">
    <property type="entry name" value="GAMMA-INTERFERON-INDUCIBLE LYSOSOMAL THIOL REDUCTASE"/>
    <property type="match status" value="1"/>
</dbReference>
<evidence type="ECO:0000256" key="6">
    <source>
        <dbReference type="SAM" id="Phobius"/>
    </source>
</evidence>
<dbReference type="VEuPathDB" id="FungiDB:H257_05425"/>
<keyword evidence="3" id="KW-0964">Secreted</keyword>
<dbReference type="RefSeq" id="XP_009828601.1">
    <property type="nucleotide sequence ID" value="XM_009830299.1"/>
</dbReference>
<accession>W4GS66</accession>
<dbReference type="GO" id="GO:0005576">
    <property type="term" value="C:extracellular region"/>
    <property type="evidence" value="ECO:0007669"/>
    <property type="project" value="UniProtKB-SubCell"/>
</dbReference>
<protein>
    <recommendedName>
        <fullName evidence="9">Thioredoxin domain-containing protein</fullName>
    </recommendedName>
</protein>
<name>W4GS66_APHAT</name>
<reference evidence="8" key="1">
    <citation type="submission" date="2013-12" db="EMBL/GenBank/DDBJ databases">
        <title>The Genome Sequence of Aphanomyces astaci APO3.</title>
        <authorList>
            <consortium name="The Broad Institute Genomics Platform"/>
            <person name="Russ C."/>
            <person name="Tyler B."/>
            <person name="van West P."/>
            <person name="Dieguez-Uribeondo J."/>
            <person name="Young S.K."/>
            <person name="Zeng Q."/>
            <person name="Gargeya S."/>
            <person name="Fitzgerald M."/>
            <person name="Abouelleil A."/>
            <person name="Alvarado L."/>
            <person name="Chapman S.B."/>
            <person name="Gainer-Dewar J."/>
            <person name="Goldberg J."/>
            <person name="Griggs A."/>
            <person name="Gujja S."/>
            <person name="Hansen M."/>
            <person name="Howarth C."/>
            <person name="Imamovic A."/>
            <person name="Ireland A."/>
            <person name="Larimer J."/>
            <person name="McCowan C."/>
            <person name="Murphy C."/>
            <person name="Pearson M."/>
            <person name="Poon T.W."/>
            <person name="Priest M."/>
            <person name="Roberts A."/>
            <person name="Saif S."/>
            <person name="Shea T."/>
            <person name="Sykes S."/>
            <person name="Wortman J."/>
            <person name="Nusbaum C."/>
            <person name="Birren B."/>
        </authorList>
    </citation>
    <scope>NUCLEOTIDE SEQUENCE [LARGE SCALE GENOMIC DNA]</scope>
    <source>
        <strain evidence="8">APO3</strain>
    </source>
</reference>
<dbReference type="InterPro" id="IPR036249">
    <property type="entry name" value="Thioredoxin-like_sf"/>
</dbReference>
<keyword evidence="6" id="KW-0812">Transmembrane</keyword>
<dbReference type="SUPFAM" id="SSF52833">
    <property type="entry name" value="Thioredoxin-like"/>
    <property type="match status" value="1"/>
</dbReference>
<evidence type="ECO:0000256" key="4">
    <source>
        <dbReference type="ARBA" id="ARBA00022729"/>
    </source>
</evidence>
<dbReference type="Pfam" id="PF03227">
    <property type="entry name" value="GILT"/>
    <property type="match status" value="2"/>
</dbReference>
<keyword evidence="6" id="KW-1133">Transmembrane helix</keyword>
<dbReference type="AlphaFoldDB" id="W4GS66"/>
<evidence type="ECO:0000256" key="5">
    <source>
        <dbReference type="ARBA" id="ARBA00023180"/>
    </source>
</evidence>
<dbReference type="GeneID" id="20807421"/>
<feature type="signal peptide" evidence="7">
    <location>
        <begin position="1"/>
        <end position="17"/>
    </location>
</feature>
<evidence type="ECO:0000256" key="1">
    <source>
        <dbReference type="ARBA" id="ARBA00004613"/>
    </source>
</evidence>
<dbReference type="OrthoDB" id="958254at2759"/>
<dbReference type="EMBL" id="KI913123">
    <property type="protein sequence ID" value="ETV81864.1"/>
    <property type="molecule type" value="Genomic_DNA"/>
</dbReference>
<sequence>MIKLYALLAGIVAVVAAADVEVDYRVPVKIIFRAFCPACQWFISDPVLALLQDDKFRAVTKIQYVPAAAMTESADGGVECVGGKAECDAHLWMACILDRFKASPKNTSTHMACFESDDSGYTWSDKIAFCFKDAADATALHECKTGHGINLLRELMVVAKAFEGAWQPYTIIEDTLLGSSTSAVTLDMLQDEICRRYKGPAELLPAYCQTVAGVVMRTPPPLLVPQQLQPVAEKVKVQVIWRAYCPACKWFLSGPLYEVLSDPAFQAIVDFELYPSGTTTEVSPGAFKCIGGQSECVGHLYMSCALRLFPQIHDVAANLKCMEDSHHKWERRMSTCFSGSALDQIKACFASNDSKQYLREYIAFTSTIDLPWVPFTKVNDKVLGTPTSGVGYDLLTKSICDAYRSEENRPSVCAPLVKDPLVVAAATEPLVVEAVGSATTTTLAVPTGTPVAKTTQQAGKAKEKKPVMPCRQKEKGFVYEDPPGIGLRATPGAVGLAAAPVKLSSSTPSSLLTNPLLLPMLLIGGLLFAALRYSKPEEKKM</sequence>
<dbReference type="InterPro" id="IPR004911">
    <property type="entry name" value="Interferon-induced_GILT"/>
</dbReference>
<keyword evidence="4 7" id="KW-0732">Signal</keyword>
<keyword evidence="5" id="KW-0325">Glycoprotein</keyword>
<dbReference type="PANTHER" id="PTHR13234">
    <property type="entry name" value="GAMMA-INTERFERON INDUCIBLE LYSOSOMAL THIOL REDUCTASE GILT"/>
    <property type="match status" value="1"/>
</dbReference>
<gene>
    <name evidence="8" type="ORF">H257_05425</name>
</gene>
<proteinExistence type="inferred from homology"/>
<comment type="similarity">
    <text evidence="2">Belongs to the GILT family.</text>
</comment>
<feature type="chain" id="PRO_5004841433" description="Thioredoxin domain-containing protein" evidence="7">
    <location>
        <begin position="18"/>
        <end position="541"/>
    </location>
</feature>
<evidence type="ECO:0000256" key="7">
    <source>
        <dbReference type="SAM" id="SignalP"/>
    </source>
</evidence>
<dbReference type="STRING" id="112090.W4GS66"/>
<evidence type="ECO:0000256" key="2">
    <source>
        <dbReference type="ARBA" id="ARBA00005679"/>
    </source>
</evidence>
<feature type="transmembrane region" description="Helical" evidence="6">
    <location>
        <begin position="511"/>
        <end position="531"/>
    </location>
</feature>
<organism evidence="8">
    <name type="scientific">Aphanomyces astaci</name>
    <name type="common">Crayfish plague agent</name>
    <dbReference type="NCBI Taxonomy" id="112090"/>
    <lineage>
        <taxon>Eukaryota</taxon>
        <taxon>Sar</taxon>
        <taxon>Stramenopiles</taxon>
        <taxon>Oomycota</taxon>
        <taxon>Saprolegniomycetes</taxon>
        <taxon>Saprolegniales</taxon>
        <taxon>Verrucalvaceae</taxon>
        <taxon>Aphanomyces</taxon>
    </lineage>
</organism>